<protein>
    <submittedName>
        <fullName evidence="8">Chromate transporter</fullName>
    </submittedName>
</protein>
<gene>
    <name evidence="8" type="ORF">M3P05_16760</name>
</gene>
<dbReference type="InterPro" id="IPR003370">
    <property type="entry name" value="Chromate_transpt"/>
</dbReference>
<evidence type="ECO:0000256" key="7">
    <source>
        <dbReference type="SAM" id="Phobius"/>
    </source>
</evidence>
<comment type="similarity">
    <text evidence="2">Belongs to the chromate ion transporter (CHR) (TC 2.A.51) family.</text>
</comment>
<keyword evidence="9" id="KW-1185">Reference proteome</keyword>
<dbReference type="InterPro" id="IPR052518">
    <property type="entry name" value="CHR_Transporter"/>
</dbReference>
<evidence type="ECO:0000256" key="2">
    <source>
        <dbReference type="ARBA" id="ARBA00005262"/>
    </source>
</evidence>
<feature type="transmembrane region" description="Helical" evidence="7">
    <location>
        <begin position="141"/>
        <end position="159"/>
    </location>
</feature>
<dbReference type="Proteomes" id="UP001203338">
    <property type="component" value="Unassembled WGS sequence"/>
</dbReference>
<evidence type="ECO:0000313" key="9">
    <source>
        <dbReference type="Proteomes" id="UP001203338"/>
    </source>
</evidence>
<evidence type="ECO:0000256" key="5">
    <source>
        <dbReference type="ARBA" id="ARBA00022989"/>
    </source>
</evidence>
<feature type="transmembrane region" description="Helical" evidence="7">
    <location>
        <begin position="109"/>
        <end position="129"/>
    </location>
</feature>
<evidence type="ECO:0000256" key="3">
    <source>
        <dbReference type="ARBA" id="ARBA00022475"/>
    </source>
</evidence>
<keyword evidence="5 7" id="KW-1133">Transmembrane helix</keyword>
<name>A0ABT0PJL0_9GAMM</name>
<dbReference type="PANTHER" id="PTHR43663:SF1">
    <property type="entry name" value="CHROMATE TRANSPORTER"/>
    <property type="match status" value="1"/>
</dbReference>
<dbReference type="Pfam" id="PF02417">
    <property type="entry name" value="Chromate_transp"/>
    <property type="match status" value="1"/>
</dbReference>
<dbReference type="RefSeq" id="WP_249701197.1">
    <property type="nucleotide sequence ID" value="NZ_JAMFLX010000027.1"/>
</dbReference>
<evidence type="ECO:0000256" key="6">
    <source>
        <dbReference type="ARBA" id="ARBA00023136"/>
    </source>
</evidence>
<feature type="transmembrane region" description="Helical" evidence="7">
    <location>
        <begin position="75"/>
        <end position="97"/>
    </location>
</feature>
<keyword evidence="4 7" id="KW-0812">Transmembrane</keyword>
<comment type="caution">
    <text evidence="8">The sequence shown here is derived from an EMBL/GenBank/DDBJ whole genome shotgun (WGS) entry which is preliminary data.</text>
</comment>
<evidence type="ECO:0000256" key="1">
    <source>
        <dbReference type="ARBA" id="ARBA00004651"/>
    </source>
</evidence>
<evidence type="ECO:0000313" key="8">
    <source>
        <dbReference type="EMBL" id="MCL6271569.1"/>
    </source>
</evidence>
<reference evidence="8 9" key="1">
    <citation type="submission" date="2022-05" db="EMBL/GenBank/DDBJ databases">
        <authorList>
            <person name="Park J.-S."/>
        </authorList>
    </citation>
    <scope>NUCLEOTIDE SEQUENCE [LARGE SCALE GENOMIC DNA]</scope>
    <source>
        <strain evidence="8 9">2012CJ34-2</strain>
    </source>
</reference>
<comment type="subcellular location">
    <subcellularLocation>
        <location evidence="1">Cell membrane</location>
        <topology evidence="1">Multi-pass membrane protein</topology>
    </subcellularLocation>
</comment>
<accession>A0ABT0PJL0</accession>
<sequence>MIYLELALTFLRIGLFSFGGGVAMIPMFLTEIEKHDWMTQSEFMNIVAVSEMTPGPIAINMATYVGSHVAGWPGAVVSTVALSTPSILVILALATLLTRLKSNPWKEAVIFGVKSAAMALIFYAGWLILSNTVHQSDSTVQTVKGMILVAICFLFRIYLPRVQPAFLIIASAIVGVFLF</sequence>
<proteinExistence type="inferred from homology"/>
<organism evidence="8 9">
    <name type="scientific">Parendozoicomonas callyspongiae</name>
    <dbReference type="NCBI Taxonomy" id="2942213"/>
    <lineage>
        <taxon>Bacteria</taxon>
        <taxon>Pseudomonadati</taxon>
        <taxon>Pseudomonadota</taxon>
        <taxon>Gammaproteobacteria</taxon>
        <taxon>Oceanospirillales</taxon>
        <taxon>Endozoicomonadaceae</taxon>
        <taxon>Parendozoicomonas</taxon>
    </lineage>
</organism>
<dbReference type="PANTHER" id="PTHR43663">
    <property type="entry name" value="CHROMATE TRANSPORT PROTEIN-RELATED"/>
    <property type="match status" value="1"/>
</dbReference>
<evidence type="ECO:0000256" key="4">
    <source>
        <dbReference type="ARBA" id="ARBA00022692"/>
    </source>
</evidence>
<feature type="transmembrane region" description="Helical" evidence="7">
    <location>
        <begin position="7"/>
        <end position="29"/>
    </location>
</feature>
<keyword evidence="6 7" id="KW-0472">Membrane</keyword>
<keyword evidence="3" id="KW-1003">Cell membrane</keyword>
<dbReference type="EMBL" id="JAMFLX010000027">
    <property type="protein sequence ID" value="MCL6271569.1"/>
    <property type="molecule type" value="Genomic_DNA"/>
</dbReference>